<keyword evidence="4" id="KW-0498">Mitosis</keyword>
<dbReference type="InterPro" id="IPR036570">
    <property type="entry name" value="HORMA_dom_sf"/>
</dbReference>
<reference evidence="10" key="1">
    <citation type="submission" date="2022-01" db="EMBL/GenBank/DDBJ databases">
        <title>Genome Sequence Resource for Two Populations of Ditylenchus destructor, the Migratory Endoparasitic Phytonematode.</title>
        <authorList>
            <person name="Zhang H."/>
            <person name="Lin R."/>
            <person name="Xie B."/>
        </authorList>
    </citation>
    <scope>NUCLEOTIDE SEQUENCE</scope>
    <source>
        <strain evidence="10">BazhouSP</strain>
    </source>
</reference>
<organism evidence="10 11">
    <name type="scientific">Ditylenchus destructor</name>
    <dbReference type="NCBI Taxonomy" id="166010"/>
    <lineage>
        <taxon>Eukaryota</taxon>
        <taxon>Metazoa</taxon>
        <taxon>Ecdysozoa</taxon>
        <taxon>Nematoda</taxon>
        <taxon>Chromadorea</taxon>
        <taxon>Rhabditida</taxon>
        <taxon>Tylenchina</taxon>
        <taxon>Tylenchomorpha</taxon>
        <taxon>Sphaerularioidea</taxon>
        <taxon>Anguinidae</taxon>
        <taxon>Anguininae</taxon>
        <taxon>Ditylenchus</taxon>
    </lineage>
</organism>
<dbReference type="GO" id="GO:0000776">
    <property type="term" value="C:kinetochore"/>
    <property type="evidence" value="ECO:0007669"/>
    <property type="project" value="TreeGrafter"/>
</dbReference>
<evidence type="ECO:0000259" key="9">
    <source>
        <dbReference type="PROSITE" id="PS50815"/>
    </source>
</evidence>
<evidence type="ECO:0000256" key="4">
    <source>
        <dbReference type="ARBA" id="ARBA00022776"/>
    </source>
</evidence>
<keyword evidence="11" id="KW-1185">Reference proteome</keyword>
<evidence type="ECO:0000256" key="8">
    <source>
        <dbReference type="ARBA" id="ARBA00076594"/>
    </source>
</evidence>
<dbReference type="Pfam" id="PF02301">
    <property type="entry name" value="HORMA"/>
    <property type="match status" value="1"/>
</dbReference>
<name>A0AAD4N281_9BILA</name>
<gene>
    <name evidence="10" type="ORF">DdX_08879</name>
</gene>
<dbReference type="Gene3D" id="3.30.900.10">
    <property type="entry name" value="HORMA domain"/>
    <property type="match status" value="1"/>
</dbReference>
<protein>
    <recommendedName>
        <fullName evidence="7">Mitotic spindle assembly checkpoint protein MAD2A</fullName>
    </recommendedName>
    <alternativeName>
        <fullName evidence="8">Mitotic arrest deficient 2-like protein 1</fullName>
    </alternativeName>
</protein>
<comment type="caution">
    <text evidence="10">The sequence shown here is derived from an EMBL/GenBank/DDBJ whole genome shotgun (WGS) entry which is preliminary data.</text>
</comment>
<dbReference type="PANTHER" id="PTHR11842:SF11">
    <property type="entry name" value="MITOTIC SPINDLE ASSEMBLY CHECKPOINT PROTEIN MAD2A"/>
    <property type="match status" value="1"/>
</dbReference>
<evidence type="ECO:0000256" key="2">
    <source>
        <dbReference type="ARBA" id="ARBA00010348"/>
    </source>
</evidence>
<evidence type="ECO:0000256" key="6">
    <source>
        <dbReference type="ARBA" id="ARBA00023306"/>
    </source>
</evidence>
<keyword evidence="6" id="KW-0131">Cell cycle</keyword>
<dbReference type="InterPro" id="IPR045091">
    <property type="entry name" value="Mad2-like"/>
</dbReference>
<sequence length="201" mass="23012">MTEIATRSSITLKGSSKIIQEFFHYGIHSILYQRGIYPSDNFVREKKYGMTLFVSSEPKLQKFLKPLLEHVEGLLATKKLKKLVLVITDVATKEVYERWQFDIESDPDADEATAKNKDEKRIKQEMSDVIRQITASVAFLPLLETRCAFDVLVYTGRDTTLPEGWADSSECRIDNAEQVQLRSFSTAIQTVHTKVQYKADL</sequence>
<dbReference type="PANTHER" id="PTHR11842">
    <property type="entry name" value="MITOTIC SPINDLE ASSEMBLY CHECKPOINT PROTEIN MAD2"/>
    <property type="match status" value="1"/>
</dbReference>
<accession>A0AAD4N281</accession>
<keyword evidence="3" id="KW-0132">Cell division</keyword>
<evidence type="ECO:0000256" key="5">
    <source>
        <dbReference type="ARBA" id="ARBA00023242"/>
    </source>
</evidence>
<dbReference type="SUPFAM" id="SSF56019">
    <property type="entry name" value="The spindle assembly checkpoint protein mad2"/>
    <property type="match status" value="1"/>
</dbReference>
<dbReference type="PROSITE" id="PS50815">
    <property type="entry name" value="HORMA"/>
    <property type="match status" value="1"/>
</dbReference>
<evidence type="ECO:0000256" key="3">
    <source>
        <dbReference type="ARBA" id="ARBA00022618"/>
    </source>
</evidence>
<evidence type="ECO:0000313" key="10">
    <source>
        <dbReference type="EMBL" id="KAI1713994.1"/>
    </source>
</evidence>
<dbReference type="GO" id="GO:0005654">
    <property type="term" value="C:nucleoplasm"/>
    <property type="evidence" value="ECO:0007669"/>
    <property type="project" value="TreeGrafter"/>
</dbReference>
<dbReference type="GO" id="GO:1990728">
    <property type="term" value="C:mitotic spindle assembly checkpoint MAD1-MAD2 complex"/>
    <property type="evidence" value="ECO:0007669"/>
    <property type="project" value="UniProtKB-ARBA"/>
</dbReference>
<dbReference type="GO" id="GO:0007094">
    <property type="term" value="P:mitotic spindle assembly checkpoint signaling"/>
    <property type="evidence" value="ECO:0007669"/>
    <property type="project" value="TreeGrafter"/>
</dbReference>
<dbReference type="InterPro" id="IPR003511">
    <property type="entry name" value="HORMA_dom"/>
</dbReference>
<evidence type="ECO:0000256" key="7">
    <source>
        <dbReference type="ARBA" id="ARBA00068928"/>
    </source>
</evidence>
<proteinExistence type="inferred from homology"/>
<dbReference type="EMBL" id="JAKKPZ010000014">
    <property type="protein sequence ID" value="KAI1713994.1"/>
    <property type="molecule type" value="Genomic_DNA"/>
</dbReference>
<dbReference type="Proteomes" id="UP001201812">
    <property type="component" value="Unassembled WGS sequence"/>
</dbReference>
<keyword evidence="5" id="KW-0539">Nucleus</keyword>
<comment type="similarity">
    <text evidence="2">Belongs to the MAD2 family.</text>
</comment>
<dbReference type="GO" id="GO:0051301">
    <property type="term" value="P:cell division"/>
    <property type="evidence" value="ECO:0007669"/>
    <property type="project" value="UniProtKB-KW"/>
</dbReference>
<evidence type="ECO:0000313" key="11">
    <source>
        <dbReference type="Proteomes" id="UP001201812"/>
    </source>
</evidence>
<evidence type="ECO:0000256" key="1">
    <source>
        <dbReference type="ARBA" id="ARBA00004123"/>
    </source>
</evidence>
<dbReference type="FunFam" id="3.30.900.10:FF:000002">
    <property type="entry name" value="Mitotic spindle assembly checkpoint protein MAD2A"/>
    <property type="match status" value="1"/>
</dbReference>
<feature type="domain" description="HORMA" evidence="9">
    <location>
        <begin position="13"/>
        <end position="195"/>
    </location>
</feature>
<dbReference type="AlphaFoldDB" id="A0AAD4N281"/>
<comment type="subcellular location">
    <subcellularLocation>
        <location evidence="1">Nucleus</location>
    </subcellularLocation>
</comment>